<protein>
    <submittedName>
        <fullName evidence="2">Uncharacterized protein</fullName>
    </submittedName>
</protein>
<evidence type="ECO:0000313" key="3">
    <source>
        <dbReference type="Proteomes" id="UP001056436"/>
    </source>
</evidence>
<reference evidence="2" key="1">
    <citation type="submission" date="2019-01" db="EMBL/GenBank/DDBJ databases">
        <title>Colletotrichum abscissum LGMF1257.</title>
        <authorList>
            <person name="Baroncelli R."/>
        </authorList>
    </citation>
    <scope>NUCLEOTIDE SEQUENCE</scope>
    <source>
        <strain evidence="2">Ca142</strain>
    </source>
</reference>
<comment type="caution">
    <text evidence="2">The sequence shown here is derived from an EMBL/GenBank/DDBJ whole genome shotgun (WGS) entry which is preliminary data.</text>
</comment>
<dbReference type="AlphaFoldDB" id="A0A9P9X8B6"/>
<feature type="region of interest" description="Disordered" evidence="1">
    <location>
        <begin position="31"/>
        <end position="50"/>
    </location>
</feature>
<keyword evidence="3" id="KW-1185">Reference proteome</keyword>
<feature type="region of interest" description="Disordered" evidence="1">
    <location>
        <begin position="1"/>
        <end position="24"/>
    </location>
</feature>
<dbReference type="EMBL" id="SDAQ01000079">
    <property type="protein sequence ID" value="KAI3542197.1"/>
    <property type="molecule type" value="Genomic_DNA"/>
</dbReference>
<evidence type="ECO:0000256" key="1">
    <source>
        <dbReference type="SAM" id="MobiDB-lite"/>
    </source>
</evidence>
<name>A0A9P9X8B6_9PEZI</name>
<organism evidence="2 3">
    <name type="scientific">Colletotrichum abscissum</name>
    <dbReference type="NCBI Taxonomy" id="1671311"/>
    <lineage>
        <taxon>Eukaryota</taxon>
        <taxon>Fungi</taxon>
        <taxon>Dikarya</taxon>
        <taxon>Ascomycota</taxon>
        <taxon>Pezizomycotina</taxon>
        <taxon>Sordariomycetes</taxon>
        <taxon>Hypocreomycetidae</taxon>
        <taxon>Glomerellales</taxon>
        <taxon>Glomerellaceae</taxon>
        <taxon>Colletotrichum</taxon>
        <taxon>Colletotrichum acutatum species complex</taxon>
    </lineage>
</organism>
<gene>
    <name evidence="2" type="ORF">CABS02_10469</name>
</gene>
<dbReference type="Proteomes" id="UP001056436">
    <property type="component" value="Unassembled WGS sequence"/>
</dbReference>
<evidence type="ECO:0000313" key="2">
    <source>
        <dbReference type="EMBL" id="KAI3542197.1"/>
    </source>
</evidence>
<feature type="compositionally biased region" description="Polar residues" evidence="1">
    <location>
        <begin position="33"/>
        <end position="50"/>
    </location>
</feature>
<feature type="compositionally biased region" description="Polar residues" evidence="1">
    <location>
        <begin position="1"/>
        <end position="11"/>
    </location>
</feature>
<accession>A0A9P9X8B6</accession>
<sequence length="50" mass="5391">MIQCPAPSTSRGFLGRRGGQRTQPGLLVHLRSINVSSRPAPSRCSQQATE</sequence>
<proteinExistence type="predicted"/>